<accession>A0A6P6T1V5</accession>
<evidence type="ECO:0000256" key="1">
    <source>
        <dbReference type="SAM" id="Coils"/>
    </source>
</evidence>
<evidence type="ECO:0000313" key="5">
    <source>
        <dbReference type="RefSeq" id="XP_027072303.2"/>
    </source>
</evidence>
<evidence type="ECO:0000259" key="2">
    <source>
        <dbReference type="Pfam" id="PF05003"/>
    </source>
</evidence>
<dbReference type="GO" id="GO:0045927">
    <property type="term" value="P:positive regulation of growth"/>
    <property type="evidence" value="ECO:0007669"/>
    <property type="project" value="InterPro"/>
</dbReference>
<evidence type="ECO:0000313" key="6">
    <source>
        <dbReference type="RefSeq" id="XP_071910658.1"/>
    </source>
</evidence>
<reference evidence="5 6" key="2">
    <citation type="submission" date="2025-05" db="UniProtKB">
        <authorList>
            <consortium name="RefSeq"/>
        </authorList>
    </citation>
    <scope>IDENTIFICATION</scope>
    <source>
        <tissue evidence="5 6">Leaves</tissue>
    </source>
</reference>
<dbReference type="Pfam" id="PF11961">
    <property type="entry name" value="DUF3475"/>
    <property type="match status" value="1"/>
</dbReference>
<feature type="coiled-coil region" evidence="1">
    <location>
        <begin position="156"/>
        <end position="204"/>
    </location>
</feature>
<keyword evidence="1" id="KW-0175">Coiled coil</keyword>
<name>A0A6P6T1V5_COFAR</name>
<sequence>MGGETRAELLFRSLWKHSQKSPVGGPEKGVIGILSFEVASLMSKLVNIWQCLEDRQIMRLRREISTSPGIQMFISEDDDYLMDLAHLEVMENVGCVARAVVLLGKRCTDPTYHHLKQVFDDPVEIGLNWCGWEYRLKKMERKVKKMERFVAVTSQLQQELDVLAEHEQTLKRMRANPESSQVKLLEFQQKVMCQRQEVKNLREMSPWVRTYDYTVRLLLRSIFTVVARIKFVCGINQWGAVEKIYGSIQISKIRLVRSNSISDSTQYAVHLSENNLFGINSRELGRSCSNLGMAGEKDRSNSRKLNAWHNRSIFGGKKQQKKTIRFAHIGPFHGCMTGSDSPALKNFMASSSNILRSDCASHEGIEMVKNSKIWPVSHCSINFKHKQLNVPPSTLGYAALALHYANIIILIERLVSSPHLISMDARDDLYNMLPTSIRTSLRAKLKVFTKSSASSVYDAVLAAEWRSTLSRILDWLSQLAHNTIKWYSERNFEKQDMTSGTNVLLVQTLYFADQAKTEATIAELLMGLNYLSRFYKQLHEQPFLDSSCKRACDVYVFDTKYFPKHDQSHNVDVAQTS</sequence>
<dbReference type="Pfam" id="PF05003">
    <property type="entry name" value="DUF668"/>
    <property type="match status" value="1"/>
</dbReference>
<dbReference type="PANTHER" id="PTHR31371">
    <property type="entry name" value="BNAC09G50660D PROTEIN"/>
    <property type="match status" value="1"/>
</dbReference>
<dbReference type="InterPro" id="IPR021864">
    <property type="entry name" value="DUF3475"/>
</dbReference>
<dbReference type="OrthoDB" id="2018987at2759"/>
<keyword evidence="4" id="KW-1185">Reference proteome</keyword>
<feature type="domain" description="DUF3475" evidence="3">
    <location>
        <begin position="33"/>
        <end position="88"/>
    </location>
</feature>
<evidence type="ECO:0000259" key="3">
    <source>
        <dbReference type="Pfam" id="PF11961"/>
    </source>
</evidence>
<dbReference type="InterPro" id="IPR007700">
    <property type="entry name" value="DUF668"/>
</dbReference>
<gene>
    <name evidence="5 6 7" type="primary">LOC113697064</name>
</gene>
<reference evidence="4" key="1">
    <citation type="journal article" date="2025" name="Foods">
        <title>Unveiling the Microbial Signatures of Arabica Coffee Cherries: Insights into Ripeness Specific Diversity, Functional Traits, and Implications for Quality and Safety.</title>
        <authorList>
            <consortium name="RefSeq"/>
            <person name="Tenea G.N."/>
            <person name="Cifuentes V."/>
            <person name="Reyes P."/>
            <person name="Cevallos-Vallejos M."/>
        </authorList>
    </citation>
    <scope>NUCLEOTIDE SEQUENCE [LARGE SCALE GENOMIC DNA]</scope>
</reference>
<feature type="domain" description="DUF668" evidence="2">
    <location>
        <begin position="394"/>
        <end position="485"/>
    </location>
</feature>
<organism evidence="4 5">
    <name type="scientific">Coffea arabica</name>
    <name type="common">Arabian coffee</name>
    <dbReference type="NCBI Taxonomy" id="13443"/>
    <lineage>
        <taxon>Eukaryota</taxon>
        <taxon>Viridiplantae</taxon>
        <taxon>Streptophyta</taxon>
        <taxon>Embryophyta</taxon>
        <taxon>Tracheophyta</taxon>
        <taxon>Spermatophyta</taxon>
        <taxon>Magnoliopsida</taxon>
        <taxon>eudicotyledons</taxon>
        <taxon>Gunneridae</taxon>
        <taxon>Pentapetalae</taxon>
        <taxon>asterids</taxon>
        <taxon>lamiids</taxon>
        <taxon>Gentianales</taxon>
        <taxon>Rubiaceae</taxon>
        <taxon>Ixoroideae</taxon>
        <taxon>Gardenieae complex</taxon>
        <taxon>Bertiereae - Coffeeae clade</taxon>
        <taxon>Coffeeae</taxon>
        <taxon>Coffea</taxon>
    </lineage>
</organism>
<dbReference type="RefSeq" id="XP_071910658.1">
    <property type="nucleotide sequence ID" value="XM_072054557.1"/>
</dbReference>
<dbReference type="PANTHER" id="PTHR31371:SF4">
    <property type="entry name" value="DUF668 DOMAIN-CONTAINING PROTEIN"/>
    <property type="match status" value="1"/>
</dbReference>
<protein>
    <submittedName>
        <fullName evidence="5 6">Protein PSK SIMULATOR 1</fullName>
    </submittedName>
</protein>
<dbReference type="GeneID" id="113697064"/>
<dbReference type="RefSeq" id="XP_071910659.1">
    <property type="nucleotide sequence ID" value="XM_072054558.1"/>
</dbReference>
<proteinExistence type="predicted"/>
<evidence type="ECO:0000313" key="4">
    <source>
        <dbReference type="Proteomes" id="UP001652660"/>
    </source>
</evidence>
<dbReference type="RefSeq" id="XP_027072303.2">
    <property type="nucleotide sequence ID" value="XM_027216502.2"/>
</dbReference>
<dbReference type="Proteomes" id="UP001652660">
    <property type="component" value="Chromosome 6e"/>
</dbReference>
<dbReference type="AlphaFoldDB" id="A0A6P6T1V5"/>
<evidence type="ECO:0000313" key="7">
    <source>
        <dbReference type="RefSeq" id="XP_071910659.1"/>
    </source>
</evidence>